<name>A0AAN6GVE3_9BASI</name>
<dbReference type="Proteomes" id="UP001176517">
    <property type="component" value="Unassembled WGS sequence"/>
</dbReference>
<dbReference type="AlphaFoldDB" id="A0AAN6GVE3"/>
<evidence type="ECO:0000256" key="1">
    <source>
        <dbReference type="SAM" id="MobiDB-lite"/>
    </source>
</evidence>
<evidence type="ECO:0000313" key="3">
    <source>
        <dbReference type="Proteomes" id="UP001176517"/>
    </source>
</evidence>
<accession>A0AAN6GVE3</accession>
<feature type="region of interest" description="Disordered" evidence="1">
    <location>
        <begin position="247"/>
        <end position="267"/>
    </location>
</feature>
<feature type="compositionally biased region" description="Pro residues" evidence="1">
    <location>
        <begin position="8"/>
        <end position="20"/>
    </location>
</feature>
<sequence length="372" mass="41065">MASISFYRPPPTPTPLPPNRPHALRDVRRSAERVTHESRWTESGQLREAIDQVELQTNLRCLSVLLETDMDHESSAEQHVETQSYKLTMQSGQIYSLALFTADPKSAPPHQCFSQASTFASLLSSLHLLTAPRHCLSSQRGPAVSPLRFHRPIMPVMEGTASSGEGGWAAVLLEDLSTHLIGGSPNRRAGTLSEILTKGELHELRTHLLTSFEDINLPSPVYTTVIDEHGKKTDRVITRVQLVSVNANEQGSGDQSLQASGQRKDSGIAGLGYSPESAFRNMMFDEQSDRTAMRLRSQATPSFERSPERRPEEAKPTKTDAIAAEMLINVDLFCSPSTSGTRINLGCPLLYLKLFPVEVLRSTTIQLLADRL</sequence>
<protein>
    <submittedName>
        <fullName evidence="2">Uncharacterized protein</fullName>
    </submittedName>
</protein>
<feature type="region of interest" description="Disordered" evidence="1">
    <location>
        <begin position="292"/>
        <end position="317"/>
    </location>
</feature>
<feature type="compositionally biased region" description="Basic and acidic residues" evidence="1">
    <location>
        <begin position="305"/>
        <end position="317"/>
    </location>
</feature>
<dbReference type="EMBL" id="JAPDMZ010000035">
    <property type="protein sequence ID" value="KAK0554690.1"/>
    <property type="molecule type" value="Genomic_DNA"/>
</dbReference>
<feature type="region of interest" description="Disordered" evidence="1">
    <location>
        <begin position="1"/>
        <end position="22"/>
    </location>
</feature>
<gene>
    <name evidence="2" type="ORF">OC846_002024</name>
</gene>
<evidence type="ECO:0000313" key="2">
    <source>
        <dbReference type="EMBL" id="KAK0554690.1"/>
    </source>
</evidence>
<proteinExistence type="predicted"/>
<organism evidence="2 3">
    <name type="scientific">Tilletia horrida</name>
    <dbReference type="NCBI Taxonomy" id="155126"/>
    <lineage>
        <taxon>Eukaryota</taxon>
        <taxon>Fungi</taxon>
        <taxon>Dikarya</taxon>
        <taxon>Basidiomycota</taxon>
        <taxon>Ustilaginomycotina</taxon>
        <taxon>Exobasidiomycetes</taxon>
        <taxon>Tilletiales</taxon>
        <taxon>Tilletiaceae</taxon>
        <taxon>Tilletia</taxon>
    </lineage>
</organism>
<keyword evidence="3" id="KW-1185">Reference proteome</keyword>
<reference evidence="2" key="1">
    <citation type="journal article" date="2023" name="PhytoFront">
        <title>Draft Genome Resources of Seven Strains of Tilletia horrida, Causal Agent of Kernel Smut of Rice.</title>
        <authorList>
            <person name="Khanal S."/>
            <person name="Antony Babu S."/>
            <person name="Zhou X.G."/>
        </authorList>
    </citation>
    <scope>NUCLEOTIDE SEQUENCE</scope>
    <source>
        <strain evidence="2">TX6</strain>
    </source>
</reference>
<feature type="compositionally biased region" description="Polar residues" evidence="1">
    <location>
        <begin position="247"/>
        <end position="261"/>
    </location>
</feature>
<comment type="caution">
    <text evidence="2">The sequence shown here is derived from an EMBL/GenBank/DDBJ whole genome shotgun (WGS) entry which is preliminary data.</text>
</comment>